<dbReference type="Gene3D" id="2.170.270.10">
    <property type="entry name" value="SET domain"/>
    <property type="match status" value="1"/>
</dbReference>
<dbReference type="GO" id="GO:0032259">
    <property type="term" value="P:methylation"/>
    <property type="evidence" value="ECO:0007669"/>
    <property type="project" value="UniProtKB-KW"/>
</dbReference>
<dbReference type="RefSeq" id="WP_111476617.1">
    <property type="nucleotide sequence ID" value="NZ_QHKM01000001.1"/>
</dbReference>
<evidence type="ECO:0000313" key="3">
    <source>
        <dbReference type="Proteomes" id="UP000248553"/>
    </source>
</evidence>
<keyword evidence="2" id="KW-0808">Transferase</keyword>
<dbReference type="Proteomes" id="UP000248553">
    <property type="component" value="Unassembled WGS sequence"/>
</dbReference>
<dbReference type="AlphaFoldDB" id="A0A328BTM5"/>
<gene>
    <name evidence="2" type="ORF">DLM85_03220</name>
</gene>
<sequence>MIHPDTELRFISPEIGYGVVATRLIPKGTICWIFDAFDQTFSPERVRGLDQLHKDILNKYSYRDAQGDFVLCWDNSRFVNHSFNSSLVSTAYNFELAVRDIHPGEELTDDYGYLNVWEPFDCLPEPGSARTQVLPDDLLNFHPEWDAKLTDAFRHFNQVAQPLRPLLEARYQAKVEAVAAGRAPMDSILNCYYRGEVVKL</sequence>
<dbReference type="PROSITE" id="PS50280">
    <property type="entry name" value="SET"/>
    <property type="match status" value="1"/>
</dbReference>
<evidence type="ECO:0000259" key="1">
    <source>
        <dbReference type="PROSITE" id="PS50280"/>
    </source>
</evidence>
<dbReference type="InterPro" id="IPR001214">
    <property type="entry name" value="SET_dom"/>
</dbReference>
<dbReference type="InterPro" id="IPR046341">
    <property type="entry name" value="SET_dom_sf"/>
</dbReference>
<keyword evidence="2" id="KW-0489">Methyltransferase</keyword>
<accession>A0A328BTM5</accession>
<dbReference type="CDD" id="cd08161">
    <property type="entry name" value="SET"/>
    <property type="match status" value="1"/>
</dbReference>
<reference evidence="3" key="1">
    <citation type="submission" date="2018-05" db="EMBL/GenBank/DDBJ databases">
        <authorList>
            <person name="Nie L."/>
        </authorList>
    </citation>
    <scope>NUCLEOTIDE SEQUENCE [LARGE SCALE GENOMIC DNA]</scope>
    <source>
        <strain evidence="3">NL</strain>
    </source>
</reference>
<dbReference type="GO" id="GO:0008168">
    <property type="term" value="F:methyltransferase activity"/>
    <property type="evidence" value="ECO:0007669"/>
    <property type="project" value="UniProtKB-KW"/>
</dbReference>
<name>A0A328BTM5_9BACT</name>
<feature type="domain" description="SET" evidence="1">
    <location>
        <begin position="4"/>
        <end position="112"/>
    </location>
</feature>
<organism evidence="2 3">
    <name type="scientific">Hymenobacter edaphi</name>
    <dbReference type="NCBI Taxonomy" id="2211146"/>
    <lineage>
        <taxon>Bacteria</taxon>
        <taxon>Pseudomonadati</taxon>
        <taxon>Bacteroidota</taxon>
        <taxon>Cytophagia</taxon>
        <taxon>Cytophagales</taxon>
        <taxon>Hymenobacteraceae</taxon>
        <taxon>Hymenobacter</taxon>
    </lineage>
</organism>
<dbReference type="EMBL" id="QHKM01000001">
    <property type="protein sequence ID" value="RAK69881.1"/>
    <property type="molecule type" value="Genomic_DNA"/>
</dbReference>
<keyword evidence="3" id="KW-1185">Reference proteome</keyword>
<dbReference type="SUPFAM" id="SSF82199">
    <property type="entry name" value="SET domain"/>
    <property type="match status" value="1"/>
</dbReference>
<dbReference type="OrthoDB" id="166979at2"/>
<evidence type="ECO:0000313" key="2">
    <source>
        <dbReference type="EMBL" id="RAK69881.1"/>
    </source>
</evidence>
<protein>
    <submittedName>
        <fullName evidence="2">SET domain-containing protein-lysine N-methyltransferase</fullName>
    </submittedName>
</protein>
<comment type="caution">
    <text evidence="2">The sequence shown here is derived from an EMBL/GenBank/DDBJ whole genome shotgun (WGS) entry which is preliminary data.</text>
</comment>
<proteinExistence type="predicted"/>
<dbReference type="Pfam" id="PF00856">
    <property type="entry name" value="SET"/>
    <property type="match status" value="1"/>
</dbReference>